<dbReference type="AlphaFoldDB" id="A0A815NVJ5"/>
<dbReference type="EMBL" id="CAJOBA010001862">
    <property type="protein sequence ID" value="CAF3618187.1"/>
    <property type="molecule type" value="Genomic_DNA"/>
</dbReference>
<evidence type="ECO:0000256" key="1">
    <source>
        <dbReference type="SAM" id="MobiDB-lite"/>
    </source>
</evidence>
<gene>
    <name evidence="3" type="ORF">GPM918_LOCUS34415</name>
    <name evidence="2" type="ORF">OVA965_LOCUS6268</name>
    <name evidence="5" type="ORF">SRO942_LOCUS35113</name>
    <name evidence="4" type="ORF">TMI583_LOCUS6264</name>
</gene>
<keyword evidence="6" id="KW-1185">Reference proteome</keyword>
<dbReference type="Proteomes" id="UP000681722">
    <property type="component" value="Unassembled WGS sequence"/>
</dbReference>
<feature type="compositionally biased region" description="Polar residues" evidence="1">
    <location>
        <begin position="181"/>
        <end position="202"/>
    </location>
</feature>
<evidence type="ECO:0000313" key="2">
    <source>
        <dbReference type="EMBL" id="CAF0833512.1"/>
    </source>
</evidence>
<feature type="non-terminal residue" evidence="3">
    <location>
        <position position="1"/>
    </location>
</feature>
<dbReference type="EMBL" id="CAJNOQ010019062">
    <property type="protein sequence ID" value="CAF1442318.1"/>
    <property type="molecule type" value="Genomic_DNA"/>
</dbReference>
<organism evidence="3 6">
    <name type="scientific">Didymodactylos carnosus</name>
    <dbReference type="NCBI Taxonomy" id="1234261"/>
    <lineage>
        <taxon>Eukaryota</taxon>
        <taxon>Metazoa</taxon>
        <taxon>Spiralia</taxon>
        <taxon>Gnathifera</taxon>
        <taxon>Rotifera</taxon>
        <taxon>Eurotatoria</taxon>
        <taxon>Bdelloidea</taxon>
        <taxon>Philodinida</taxon>
        <taxon>Philodinidae</taxon>
        <taxon>Didymodactylos</taxon>
    </lineage>
</organism>
<dbReference type="EMBL" id="CAJOBC010084504">
    <property type="protein sequence ID" value="CAF4318004.1"/>
    <property type="molecule type" value="Genomic_DNA"/>
</dbReference>
<dbReference type="Proteomes" id="UP000677228">
    <property type="component" value="Unassembled WGS sequence"/>
</dbReference>
<reference evidence="3" key="1">
    <citation type="submission" date="2021-02" db="EMBL/GenBank/DDBJ databases">
        <authorList>
            <person name="Nowell W R."/>
        </authorList>
    </citation>
    <scope>NUCLEOTIDE SEQUENCE</scope>
</reference>
<proteinExistence type="predicted"/>
<sequence>AAKRVNGILTAAARSVGRTRLNDALTSTQQPYDTEDYLTYADENTYYVSSAAEDRDMNVETLLQLMIQEREQQKPRQPLSQVYATKKNDATYYSKLYSNTNTNAYSTAISNNTTNLPVQQSTVAVAVSPEEPPNREERSNIEDKWLNIQDECLLIESDHSNIQQRTQANTNEAPMPREDPLSSTSAIDNLKSKSNNEVSTRGQQEHIHR</sequence>
<evidence type="ECO:0000313" key="4">
    <source>
        <dbReference type="EMBL" id="CAF3618187.1"/>
    </source>
</evidence>
<feature type="compositionally biased region" description="Polar residues" evidence="1">
    <location>
        <begin position="163"/>
        <end position="172"/>
    </location>
</feature>
<dbReference type="Proteomes" id="UP000682733">
    <property type="component" value="Unassembled WGS sequence"/>
</dbReference>
<dbReference type="Proteomes" id="UP000663829">
    <property type="component" value="Unassembled WGS sequence"/>
</dbReference>
<evidence type="ECO:0000313" key="6">
    <source>
        <dbReference type="Proteomes" id="UP000663829"/>
    </source>
</evidence>
<accession>A0A815NVJ5</accession>
<evidence type="ECO:0000313" key="5">
    <source>
        <dbReference type="EMBL" id="CAF4318004.1"/>
    </source>
</evidence>
<dbReference type="EMBL" id="CAJNOK010001862">
    <property type="protein sequence ID" value="CAF0833512.1"/>
    <property type="molecule type" value="Genomic_DNA"/>
</dbReference>
<protein>
    <submittedName>
        <fullName evidence="3">Uncharacterized protein</fullName>
    </submittedName>
</protein>
<feature type="region of interest" description="Disordered" evidence="1">
    <location>
        <begin position="163"/>
        <end position="209"/>
    </location>
</feature>
<comment type="caution">
    <text evidence="3">The sequence shown here is derived from an EMBL/GenBank/DDBJ whole genome shotgun (WGS) entry which is preliminary data.</text>
</comment>
<evidence type="ECO:0000313" key="3">
    <source>
        <dbReference type="EMBL" id="CAF1442318.1"/>
    </source>
</evidence>
<name>A0A815NVJ5_9BILA</name>